<keyword evidence="5 6" id="KW-0413">Isomerase</keyword>
<evidence type="ECO:0000256" key="1">
    <source>
        <dbReference type="ARBA" id="ARBA00000971"/>
    </source>
</evidence>
<reference evidence="8 9" key="1">
    <citation type="submission" date="2016-11" db="EMBL/GenBank/DDBJ databases">
        <title>Draft Genome Sequences of Nine Cyanobacterial Strains from Diverse Habitats.</title>
        <authorList>
            <person name="Zhu T."/>
            <person name="Hou S."/>
            <person name="Lu X."/>
            <person name="Hess W.R."/>
        </authorList>
    </citation>
    <scope>NUCLEOTIDE SEQUENCE [LARGE SCALE GENOMIC DNA]</scope>
    <source>
        <strain evidence="8 9">NIES-592</strain>
    </source>
</reference>
<dbReference type="InterPro" id="IPR027304">
    <property type="entry name" value="Trigger_fact/SurA_dom_sf"/>
</dbReference>
<dbReference type="Gene3D" id="3.10.50.40">
    <property type="match status" value="1"/>
</dbReference>
<evidence type="ECO:0000256" key="2">
    <source>
        <dbReference type="ARBA" id="ARBA00013194"/>
    </source>
</evidence>
<dbReference type="RefSeq" id="WP_062249706.1">
    <property type="nucleotide sequence ID" value="NZ_MRCA01000014.1"/>
</dbReference>
<evidence type="ECO:0000256" key="6">
    <source>
        <dbReference type="PROSITE-ProRule" id="PRU00278"/>
    </source>
</evidence>
<dbReference type="GO" id="GO:0003755">
    <property type="term" value="F:peptidyl-prolyl cis-trans isomerase activity"/>
    <property type="evidence" value="ECO:0007669"/>
    <property type="project" value="UniProtKB-KW"/>
</dbReference>
<keyword evidence="3" id="KW-0732">Signal</keyword>
<name>A0A1U7GV77_9CYAN</name>
<dbReference type="Proteomes" id="UP000186391">
    <property type="component" value="Unassembled WGS sequence"/>
</dbReference>
<sequence>MSVVLQVREQKVTAEEIVPLLANYQLLPQLLREMIIDQAIAPFDCTPEEAEKACQAFYLQQSLKTDAERQAWLRRRAMTPEQVRKLVTRALRLEKFKQATWETQINAYFEKRKPQLDRVIYSVIRTKDSGIAQELYFRLQAGEQSFAELAPKYSTGQEARTKGIVGPVELGKLHPTLAKLLSVTQPGQLLPPTPIDQWFVILRLEKILPAELNDVTRWQLRHELFLKWLGQQVAELNPMNNCQEDGNLLPM</sequence>
<dbReference type="AlphaFoldDB" id="A0A1U7GV77"/>
<dbReference type="PANTHER" id="PTHR47245:SF1">
    <property type="entry name" value="FOLDASE PROTEIN PRSA"/>
    <property type="match status" value="1"/>
</dbReference>
<dbReference type="InterPro" id="IPR000297">
    <property type="entry name" value="PPIase_PpiC"/>
</dbReference>
<dbReference type="OrthoDB" id="507969at2"/>
<evidence type="ECO:0000256" key="5">
    <source>
        <dbReference type="ARBA" id="ARBA00023235"/>
    </source>
</evidence>
<comment type="catalytic activity">
    <reaction evidence="1">
        <text>[protein]-peptidylproline (omega=180) = [protein]-peptidylproline (omega=0)</text>
        <dbReference type="Rhea" id="RHEA:16237"/>
        <dbReference type="Rhea" id="RHEA-COMP:10747"/>
        <dbReference type="Rhea" id="RHEA-COMP:10748"/>
        <dbReference type="ChEBI" id="CHEBI:83833"/>
        <dbReference type="ChEBI" id="CHEBI:83834"/>
        <dbReference type="EC" id="5.2.1.8"/>
    </reaction>
</comment>
<dbReference type="PANTHER" id="PTHR47245">
    <property type="entry name" value="PEPTIDYLPROLYL ISOMERASE"/>
    <property type="match status" value="1"/>
</dbReference>
<evidence type="ECO:0000313" key="9">
    <source>
        <dbReference type="Proteomes" id="UP000186391"/>
    </source>
</evidence>
<comment type="caution">
    <text evidence="8">The sequence shown here is derived from an EMBL/GenBank/DDBJ whole genome shotgun (WGS) entry which is preliminary data.</text>
</comment>
<evidence type="ECO:0000256" key="4">
    <source>
        <dbReference type="ARBA" id="ARBA00023110"/>
    </source>
</evidence>
<dbReference type="InterPro" id="IPR050245">
    <property type="entry name" value="PrsA_foldase"/>
</dbReference>
<dbReference type="EC" id="5.2.1.8" evidence="2"/>
<dbReference type="EMBL" id="MRCA01000014">
    <property type="protein sequence ID" value="OKH11978.1"/>
    <property type="molecule type" value="Genomic_DNA"/>
</dbReference>
<accession>A0A1U7GV77</accession>
<keyword evidence="9" id="KW-1185">Reference proteome</keyword>
<dbReference type="Pfam" id="PF00639">
    <property type="entry name" value="Rotamase"/>
    <property type="match status" value="1"/>
</dbReference>
<organism evidence="8 9">
    <name type="scientific">Fischerella major NIES-592</name>
    <dbReference type="NCBI Taxonomy" id="210994"/>
    <lineage>
        <taxon>Bacteria</taxon>
        <taxon>Bacillati</taxon>
        <taxon>Cyanobacteriota</taxon>
        <taxon>Cyanophyceae</taxon>
        <taxon>Nostocales</taxon>
        <taxon>Hapalosiphonaceae</taxon>
        <taxon>Fischerella</taxon>
    </lineage>
</organism>
<dbReference type="PROSITE" id="PS50198">
    <property type="entry name" value="PPIC_PPIASE_2"/>
    <property type="match status" value="1"/>
</dbReference>
<evidence type="ECO:0000256" key="3">
    <source>
        <dbReference type="ARBA" id="ARBA00022729"/>
    </source>
</evidence>
<dbReference type="SUPFAM" id="SSF54534">
    <property type="entry name" value="FKBP-like"/>
    <property type="match status" value="1"/>
</dbReference>
<gene>
    <name evidence="8" type="ORF">NIES592_20030</name>
</gene>
<feature type="domain" description="PpiC" evidence="7">
    <location>
        <begin position="114"/>
        <end position="206"/>
    </location>
</feature>
<evidence type="ECO:0000313" key="8">
    <source>
        <dbReference type="EMBL" id="OKH11978.1"/>
    </source>
</evidence>
<dbReference type="SUPFAM" id="SSF109998">
    <property type="entry name" value="Triger factor/SurA peptide-binding domain-like"/>
    <property type="match status" value="1"/>
</dbReference>
<proteinExistence type="predicted"/>
<evidence type="ECO:0000259" key="7">
    <source>
        <dbReference type="PROSITE" id="PS50198"/>
    </source>
</evidence>
<protein>
    <recommendedName>
        <fullName evidence="2">peptidylprolyl isomerase</fullName>
        <ecNumber evidence="2">5.2.1.8</ecNumber>
    </recommendedName>
</protein>
<keyword evidence="4 6" id="KW-0697">Rotamase</keyword>
<dbReference type="InterPro" id="IPR046357">
    <property type="entry name" value="PPIase_dom_sf"/>
</dbReference>